<organism evidence="1 2">
    <name type="scientific">Dactylosporangium aurantiacum</name>
    <dbReference type="NCBI Taxonomy" id="35754"/>
    <lineage>
        <taxon>Bacteria</taxon>
        <taxon>Bacillati</taxon>
        <taxon>Actinomycetota</taxon>
        <taxon>Actinomycetes</taxon>
        <taxon>Micromonosporales</taxon>
        <taxon>Micromonosporaceae</taxon>
        <taxon>Dactylosporangium</taxon>
    </lineage>
</organism>
<reference evidence="1" key="1">
    <citation type="submission" date="2021-04" db="EMBL/GenBank/DDBJ databases">
        <title>Dactylosporangium aurantiacum NRRL B-8018 full assembly.</title>
        <authorList>
            <person name="Hartkoorn R.C."/>
            <person name="Beaudoing E."/>
            <person name="Hot D."/>
        </authorList>
    </citation>
    <scope>NUCLEOTIDE SEQUENCE</scope>
    <source>
        <strain evidence="1">NRRL B-8018</strain>
    </source>
</reference>
<dbReference type="RefSeq" id="WP_162189826.1">
    <property type="nucleotide sequence ID" value="NZ_CP073767.1"/>
</dbReference>
<protein>
    <submittedName>
        <fullName evidence="1">Uncharacterized protein</fullName>
    </submittedName>
</protein>
<gene>
    <name evidence="1" type="ORF">Daura_12110</name>
</gene>
<proteinExistence type="predicted"/>
<dbReference type="AlphaFoldDB" id="A0A9Q9IIM3"/>
<accession>A0A9Q9IIM3</accession>
<dbReference type="KEGG" id="daur:Daura_12110"/>
<evidence type="ECO:0000313" key="1">
    <source>
        <dbReference type="EMBL" id="UWZ56849.1"/>
    </source>
</evidence>
<name>A0A9Q9IIM3_9ACTN</name>
<dbReference type="EMBL" id="CP073767">
    <property type="protein sequence ID" value="UWZ56849.1"/>
    <property type="molecule type" value="Genomic_DNA"/>
</dbReference>
<dbReference type="Proteomes" id="UP001058003">
    <property type="component" value="Chromosome"/>
</dbReference>
<sequence>MQLGQDEVERRPAEAGQLLGVREVGVGPRRVAQAGEPDDLRVLGQQVGVVEGGVERVPARP</sequence>
<keyword evidence="2" id="KW-1185">Reference proteome</keyword>
<evidence type="ECO:0000313" key="2">
    <source>
        <dbReference type="Proteomes" id="UP001058003"/>
    </source>
</evidence>